<dbReference type="RefSeq" id="WP_113765575.1">
    <property type="nucleotide sequence ID" value="NZ_LVYK01000026.1"/>
</dbReference>
<protein>
    <submittedName>
        <fullName evidence="2">Uncharacterized protein</fullName>
    </submittedName>
</protein>
<evidence type="ECO:0000256" key="1">
    <source>
        <dbReference type="SAM" id="SignalP"/>
    </source>
</evidence>
<organism evidence="2 3">
    <name type="scientific">Priestia endophytica</name>
    <dbReference type="NCBI Taxonomy" id="135735"/>
    <lineage>
        <taxon>Bacteria</taxon>
        <taxon>Bacillati</taxon>
        <taxon>Bacillota</taxon>
        <taxon>Bacilli</taxon>
        <taxon>Bacillales</taxon>
        <taxon>Bacillaceae</taxon>
        <taxon>Priestia</taxon>
    </lineage>
</organism>
<dbReference type="EMBL" id="LVYK01000026">
    <property type="protein sequence ID" value="RAS76665.1"/>
    <property type="molecule type" value="Genomic_DNA"/>
</dbReference>
<geneLocation type="plasmid" evidence="2">
    <name>pBEH1</name>
</geneLocation>
<evidence type="ECO:0000313" key="2">
    <source>
        <dbReference type="EMBL" id="RAS76665.1"/>
    </source>
</evidence>
<proteinExistence type="predicted"/>
<keyword evidence="2" id="KW-0614">Plasmid</keyword>
<comment type="caution">
    <text evidence="2">The sequence shown here is derived from an EMBL/GenBank/DDBJ whole genome shotgun (WGS) entry which is preliminary data.</text>
</comment>
<reference evidence="2 3" key="1">
    <citation type="submission" date="2016-03" db="EMBL/GenBank/DDBJ databases">
        <title>Comparison of Bacillus endophyticus and B. anthracis characteristics using whole genome sequence analysis and microbiological techniques.</title>
        <authorList>
            <person name="Lekota K.E."/>
            <person name="Mafofo J."/>
            <person name="Rees J."/>
            <person name="Muchadeyi F.C."/>
            <person name="Madoroba E."/>
            <person name="Van Heerden H."/>
        </authorList>
    </citation>
    <scope>NUCLEOTIDE SEQUENCE [LARGE SCALE GENOMIC DNA]</scope>
    <source>
        <strain evidence="2 3">3631_10C</strain>
        <plasmid evidence="2">pBEH1</plasmid>
    </source>
</reference>
<gene>
    <name evidence="2" type="ORF">A3864_12645</name>
</gene>
<sequence>MLKKLFPMGILVALLLLSLPIDAIKASAEETPKKGSAEIMLISVEEEGEFTDSQKDEIEESGWNVQGNTIFLVRKLANETIIVNDQEVQTDDNGKFEVDENLSQIKVKLPQGNETTVSKDANGEFKFTEAVDWNSFNEQMDFVESQESQDNQQDSDTFTTMAYGKKYVKGDWVHCNRFNGPSSDGYHYPKTNWRAYRNFVGSDCDWALAIRCVKDYTSNTWCNGSGGAAACSGKIGHSKKYHKH</sequence>
<name>A0AAX1Q7J3_9BACI</name>
<feature type="signal peptide" evidence="1">
    <location>
        <begin position="1"/>
        <end position="28"/>
    </location>
</feature>
<dbReference type="Proteomes" id="UP000250174">
    <property type="component" value="Unassembled WGS sequence"/>
</dbReference>
<keyword evidence="1" id="KW-0732">Signal</keyword>
<accession>A0AAX1Q7J3</accession>
<evidence type="ECO:0000313" key="3">
    <source>
        <dbReference type="Proteomes" id="UP000250174"/>
    </source>
</evidence>
<feature type="chain" id="PRO_5043892240" evidence="1">
    <location>
        <begin position="29"/>
        <end position="244"/>
    </location>
</feature>
<dbReference type="AlphaFoldDB" id="A0AAX1Q7J3"/>